<name>A0ABW9XRH4_9BACL</name>
<dbReference type="Pfam" id="PF00005">
    <property type="entry name" value="ABC_tran"/>
    <property type="match status" value="1"/>
</dbReference>
<gene>
    <name evidence="5" type="ORF">GT019_15280</name>
</gene>
<dbReference type="SMART" id="SM00382">
    <property type="entry name" value="AAA"/>
    <property type="match status" value="1"/>
</dbReference>
<sequence>MAALLSLHDVSFAFGRGRAGGARLFEGLSLEVREGEFVSVVGASGSGKSTLFKLIAGLLEPAGGEIFLYGERAPRRLGRIAYMPQQNLLLPWRTVMDNCLLPLELTPRGRSADGRGEVLKLLKLLGLEGCENAYPAELSGGMRQRAAFLRTLMAGQPLLLLDEPFGALDAMTKRELHRWLLGLWGDLNKSVLFITHDLEEAILLSDRIYLMPGAGSGEQALELRVDLPRPRDSRMKYEPAFIRFRQELERLLDDQTQTAT</sequence>
<dbReference type="InterPro" id="IPR003593">
    <property type="entry name" value="AAA+_ATPase"/>
</dbReference>
<dbReference type="SUPFAM" id="SSF52540">
    <property type="entry name" value="P-loop containing nucleoside triphosphate hydrolases"/>
    <property type="match status" value="1"/>
</dbReference>
<evidence type="ECO:0000259" key="4">
    <source>
        <dbReference type="PROSITE" id="PS50893"/>
    </source>
</evidence>
<dbReference type="InterPro" id="IPR003439">
    <property type="entry name" value="ABC_transporter-like_ATP-bd"/>
</dbReference>
<dbReference type="PANTHER" id="PTHR42788">
    <property type="entry name" value="TAURINE IMPORT ATP-BINDING PROTEIN-RELATED"/>
    <property type="match status" value="1"/>
</dbReference>
<dbReference type="InterPro" id="IPR050166">
    <property type="entry name" value="ABC_transporter_ATP-bind"/>
</dbReference>
<dbReference type="Gene3D" id="3.40.50.300">
    <property type="entry name" value="P-loop containing nucleotide triphosphate hydrolases"/>
    <property type="match status" value="1"/>
</dbReference>
<accession>A0ABW9XRH4</accession>
<comment type="caution">
    <text evidence="5">The sequence shown here is derived from an EMBL/GenBank/DDBJ whole genome shotgun (WGS) entry which is preliminary data.</text>
</comment>
<keyword evidence="2" id="KW-0547">Nucleotide-binding</keyword>
<dbReference type="InterPro" id="IPR027417">
    <property type="entry name" value="P-loop_NTPase"/>
</dbReference>
<keyword evidence="1" id="KW-0813">Transport</keyword>
<keyword evidence="6" id="KW-1185">Reference proteome</keyword>
<evidence type="ECO:0000313" key="6">
    <source>
        <dbReference type="Proteomes" id="UP000665561"/>
    </source>
</evidence>
<dbReference type="InterPro" id="IPR017871">
    <property type="entry name" value="ABC_transporter-like_CS"/>
</dbReference>
<protein>
    <submittedName>
        <fullName evidence="5">ATP-binding cassette domain-containing protein</fullName>
    </submittedName>
</protein>
<dbReference type="GO" id="GO:0005524">
    <property type="term" value="F:ATP binding"/>
    <property type="evidence" value="ECO:0007669"/>
    <property type="project" value="UniProtKB-KW"/>
</dbReference>
<dbReference type="PANTHER" id="PTHR42788:SF2">
    <property type="entry name" value="ABC TRANSPORTER ATP-BINDING PROTEIN"/>
    <property type="match status" value="1"/>
</dbReference>
<evidence type="ECO:0000256" key="1">
    <source>
        <dbReference type="ARBA" id="ARBA00022448"/>
    </source>
</evidence>
<evidence type="ECO:0000256" key="3">
    <source>
        <dbReference type="ARBA" id="ARBA00022840"/>
    </source>
</evidence>
<evidence type="ECO:0000256" key="2">
    <source>
        <dbReference type="ARBA" id="ARBA00022741"/>
    </source>
</evidence>
<dbReference type="EMBL" id="JAAAMV010000011">
    <property type="protein sequence ID" value="NBD25245.1"/>
    <property type="molecule type" value="Genomic_DNA"/>
</dbReference>
<feature type="domain" description="ABC transporter" evidence="4">
    <location>
        <begin position="5"/>
        <end position="238"/>
    </location>
</feature>
<dbReference type="PROSITE" id="PS50893">
    <property type="entry name" value="ABC_TRANSPORTER_2"/>
    <property type="match status" value="1"/>
</dbReference>
<evidence type="ECO:0000313" key="5">
    <source>
        <dbReference type="EMBL" id="NBD25245.1"/>
    </source>
</evidence>
<dbReference type="RefSeq" id="WP_161744060.1">
    <property type="nucleotide sequence ID" value="NZ_JAAAMV010000011.1"/>
</dbReference>
<organism evidence="5 6">
    <name type="scientific">Paenibacillus glycinis</name>
    <dbReference type="NCBI Taxonomy" id="2697035"/>
    <lineage>
        <taxon>Bacteria</taxon>
        <taxon>Bacillati</taxon>
        <taxon>Bacillota</taxon>
        <taxon>Bacilli</taxon>
        <taxon>Bacillales</taxon>
        <taxon>Paenibacillaceae</taxon>
        <taxon>Paenibacillus</taxon>
    </lineage>
</organism>
<dbReference type="Proteomes" id="UP000665561">
    <property type="component" value="Unassembled WGS sequence"/>
</dbReference>
<reference evidence="5 6" key="1">
    <citation type="submission" date="2020-01" db="EMBL/GenBank/DDBJ databases">
        <title>Paenibacillus soybeanensis sp. nov. isolated from the nodules of soybean (Glycine max(L.) Merr).</title>
        <authorList>
            <person name="Wang H."/>
        </authorList>
    </citation>
    <scope>NUCLEOTIDE SEQUENCE [LARGE SCALE GENOMIC DNA]</scope>
    <source>
        <strain evidence="5 6">T1</strain>
    </source>
</reference>
<dbReference type="PROSITE" id="PS00211">
    <property type="entry name" value="ABC_TRANSPORTER_1"/>
    <property type="match status" value="1"/>
</dbReference>
<proteinExistence type="predicted"/>
<keyword evidence="3 5" id="KW-0067">ATP-binding</keyword>